<evidence type="ECO:0008006" key="3">
    <source>
        <dbReference type="Google" id="ProtNLM"/>
    </source>
</evidence>
<sequence length="114" mass="13014">MSKSEKRQRGVLFLGIRWYPEEKEQVVESARSAGLSAGEYLRRCALGRRIVAKGDSRQMKEIMKLGGLQKHLYLEMQKQGMMTTELSKQFAETLTALQIALMKFDAKSLNNTED</sequence>
<protein>
    <recommendedName>
        <fullName evidence="3">Mobilization protein</fullName>
    </recommendedName>
</protein>
<dbReference type="RefSeq" id="WP_064556358.1">
    <property type="nucleotide sequence ID" value="NZ_LXEO01000070.1"/>
</dbReference>
<comment type="caution">
    <text evidence="1">The sequence shown here is derived from an EMBL/GenBank/DDBJ whole genome shotgun (WGS) entry which is preliminary data.</text>
</comment>
<dbReference type="InterPro" id="IPR047751">
    <property type="entry name" value="MobA-like"/>
</dbReference>
<gene>
    <name evidence="1" type="ORF">M979_4343</name>
</gene>
<organism evidence="1 2">
    <name type="scientific">Buttiauxella noackiae ATCC 51607</name>
    <dbReference type="NCBI Taxonomy" id="1354255"/>
    <lineage>
        <taxon>Bacteria</taxon>
        <taxon>Pseudomonadati</taxon>
        <taxon>Pseudomonadota</taxon>
        <taxon>Gammaproteobacteria</taxon>
        <taxon>Enterobacterales</taxon>
        <taxon>Enterobacteriaceae</taxon>
        <taxon>Buttiauxella</taxon>
    </lineage>
</organism>
<dbReference type="EMBL" id="LXEO01000070">
    <property type="protein sequence ID" value="OAT14657.1"/>
    <property type="molecule type" value="Genomic_DNA"/>
</dbReference>
<proteinExistence type="predicted"/>
<dbReference type="PATRIC" id="fig|1354255.3.peg.4473"/>
<dbReference type="NCBIfam" id="NF041264">
    <property type="entry name" value="MobA"/>
    <property type="match status" value="1"/>
</dbReference>
<accession>A0A1B7HGH3</accession>
<dbReference type="AlphaFoldDB" id="A0A1B7HGH3"/>
<keyword evidence="2" id="KW-1185">Reference proteome</keyword>
<reference evidence="1 2" key="1">
    <citation type="submission" date="2016-04" db="EMBL/GenBank/DDBJ databases">
        <title>ATOL: Assembling a taxonomically balanced genome-scale reconstruction of the evolutionary history of the Enterobacteriaceae.</title>
        <authorList>
            <person name="Plunkett G.III."/>
            <person name="Neeno-Eckwall E.C."/>
            <person name="Glasner J.D."/>
            <person name="Perna N.T."/>
        </authorList>
    </citation>
    <scope>NUCLEOTIDE SEQUENCE [LARGE SCALE GENOMIC DNA]</scope>
    <source>
        <strain evidence="1 2">ATCC 51607</strain>
    </source>
</reference>
<evidence type="ECO:0000313" key="1">
    <source>
        <dbReference type="EMBL" id="OAT14657.1"/>
    </source>
</evidence>
<dbReference type="Proteomes" id="UP000078286">
    <property type="component" value="Unassembled WGS sequence"/>
</dbReference>
<evidence type="ECO:0000313" key="2">
    <source>
        <dbReference type="Proteomes" id="UP000078286"/>
    </source>
</evidence>
<dbReference type="InterPro" id="IPR053842">
    <property type="entry name" value="NikA-like"/>
</dbReference>
<name>A0A1B7HGH3_9ENTR</name>
<dbReference type="Pfam" id="PF21983">
    <property type="entry name" value="NikA-like"/>
    <property type="match status" value="1"/>
</dbReference>